<organism evidence="1 2">
    <name type="scientific">Glycomyces algeriensis</name>
    <dbReference type="NCBI Taxonomy" id="256037"/>
    <lineage>
        <taxon>Bacteria</taxon>
        <taxon>Bacillati</taxon>
        <taxon>Actinomycetota</taxon>
        <taxon>Actinomycetes</taxon>
        <taxon>Glycomycetales</taxon>
        <taxon>Glycomycetaceae</taxon>
        <taxon>Glycomyces</taxon>
    </lineage>
</organism>
<reference evidence="1" key="1">
    <citation type="submission" date="2022-12" db="EMBL/GenBank/DDBJ databases">
        <title>Reference genome sequencing for broad-spectrum identification of bacterial and archaeal isolates by mass spectrometry.</title>
        <authorList>
            <person name="Sekiguchi Y."/>
            <person name="Tourlousse D.M."/>
        </authorList>
    </citation>
    <scope>NUCLEOTIDE SEQUENCE</scope>
    <source>
        <strain evidence="1">LLR39Z86</strain>
    </source>
</reference>
<protein>
    <submittedName>
        <fullName evidence="1">Uncharacterized protein</fullName>
    </submittedName>
</protein>
<name>A0A9W6GCN7_9ACTN</name>
<accession>A0A9W6GCN7</accession>
<sequence length="68" mass="7562">MIGPNTARCGAPIRARARLRSHHVFVDREIYCTLHDPANGDEYEVKLTVTGISGEMFEFDVEGADTPQ</sequence>
<evidence type="ECO:0000313" key="2">
    <source>
        <dbReference type="Proteomes" id="UP001144313"/>
    </source>
</evidence>
<comment type="caution">
    <text evidence="1">The sequence shown here is derived from an EMBL/GenBank/DDBJ whole genome shotgun (WGS) entry which is preliminary data.</text>
</comment>
<dbReference type="EMBL" id="BSDT01000001">
    <property type="protein sequence ID" value="GLI44601.1"/>
    <property type="molecule type" value="Genomic_DNA"/>
</dbReference>
<dbReference type="Proteomes" id="UP001144313">
    <property type="component" value="Unassembled WGS sequence"/>
</dbReference>
<proteinExistence type="predicted"/>
<evidence type="ECO:0000313" key="1">
    <source>
        <dbReference type="EMBL" id="GLI44601.1"/>
    </source>
</evidence>
<gene>
    <name evidence="1" type="ORF">GALLR39Z86_44510</name>
</gene>
<dbReference type="AlphaFoldDB" id="A0A9W6GCN7"/>
<keyword evidence="2" id="KW-1185">Reference proteome</keyword>